<sequence>MYDFIEKFATKNSNNIYALSIYFNVTEEIIKYKLLSIYLKEDKYNNIRLSIQDKEVTYDYCNL</sequence>
<comment type="caution">
    <text evidence="1">The sequence shown here is derived from an EMBL/GenBank/DDBJ whole genome shotgun (WGS) entry which is preliminary data.</text>
</comment>
<dbReference type="EMBL" id="JAGGJZ010000003">
    <property type="protein sequence ID" value="MBP1889889.1"/>
    <property type="molecule type" value="Genomic_DNA"/>
</dbReference>
<accession>A0ABS4F0W7</accession>
<proteinExistence type="predicted"/>
<evidence type="ECO:0000313" key="1">
    <source>
        <dbReference type="EMBL" id="MBP1889889.1"/>
    </source>
</evidence>
<dbReference type="RefSeq" id="WP_209796772.1">
    <property type="nucleotide sequence ID" value="NZ_JAGGJZ010000003.1"/>
</dbReference>
<keyword evidence="2" id="KW-1185">Reference proteome</keyword>
<evidence type="ECO:0000313" key="2">
    <source>
        <dbReference type="Proteomes" id="UP000783390"/>
    </source>
</evidence>
<name>A0ABS4F0W7_9CLOT</name>
<reference evidence="1 2" key="1">
    <citation type="submission" date="2021-03" db="EMBL/GenBank/DDBJ databases">
        <title>Genomic Encyclopedia of Type Strains, Phase IV (KMG-IV): sequencing the most valuable type-strain genomes for metagenomic binning, comparative biology and taxonomic classification.</title>
        <authorList>
            <person name="Goeker M."/>
        </authorList>
    </citation>
    <scope>NUCLEOTIDE SEQUENCE [LARGE SCALE GENOMIC DNA]</scope>
    <source>
        <strain evidence="1 2">DSM 3984</strain>
    </source>
</reference>
<dbReference type="Proteomes" id="UP000783390">
    <property type="component" value="Unassembled WGS sequence"/>
</dbReference>
<gene>
    <name evidence="1" type="ORF">J2Z53_001472</name>
</gene>
<organism evidence="1 2">
    <name type="scientific">Clostridium moniliforme</name>
    <dbReference type="NCBI Taxonomy" id="39489"/>
    <lineage>
        <taxon>Bacteria</taxon>
        <taxon>Bacillati</taxon>
        <taxon>Bacillota</taxon>
        <taxon>Clostridia</taxon>
        <taxon>Eubacteriales</taxon>
        <taxon>Clostridiaceae</taxon>
        <taxon>Clostridium</taxon>
    </lineage>
</organism>
<protein>
    <submittedName>
        <fullName evidence="1">Zn-dependent peptidase ImmA (M78 family)</fullName>
    </submittedName>
</protein>